<name>A0AAD5YKA0_9APHY</name>
<evidence type="ECO:0000256" key="3">
    <source>
        <dbReference type="ARBA" id="ARBA00022840"/>
    </source>
</evidence>
<evidence type="ECO:0000256" key="1">
    <source>
        <dbReference type="ARBA" id="ARBA00010322"/>
    </source>
</evidence>
<evidence type="ECO:0000313" key="5">
    <source>
        <dbReference type="EMBL" id="KAJ3486445.1"/>
    </source>
</evidence>
<dbReference type="SUPFAM" id="SSF52540">
    <property type="entry name" value="P-loop containing nucleoside triphosphate hydrolases"/>
    <property type="match status" value="1"/>
</dbReference>
<comment type="similarity">
    <text evidence="1">Belongs to the AFG1 ATPase family.</text>
</comment>
<keyword evidence="2" id="KW-0547">Nucleotide-binding</keyword>
<dbReference type="NCBIfam" id="NF040713">
    <property type="entry name" value="ZapE"/>
    <property type="match status" value="1"/>
</dbReference>
<evidence type="ECO:0008006" key="7">
    <source>
        <dbReference type="Google" id="ProtNLM"/>
    </source>
</evidence>
<dbReference type="GO" id="GO:0005524">
    <property type="term" value="F:ATP binding"/>
    <property type="evidence" value="ECO:0007669"/>
    <property type="project" value="UniProtKB-KW"/>
</dbReference>
<feature type="region of interest" description="Disordered" evidence="4">
    <location>
        <begin position="575"/>
        <end position="666"/>
    </location>
</feature>
<accession>A0AAD5YKA0</accession>
<dbReference type="PANTHER" id="PTHR12169">
    <property type="entry name" value="ATPASE N2B"/>
    <property type="match status" value="1"/>
</dbReference>
<feature type="compositionally biased region" description="Basic and acidic residues" evidence="4">
    <location>
        <begin position="619"/>
        <end position="654"/>
    </location>
</feature>
<dbReference type="InterPro" id="IPR027417">
    <property type="entry name" value="P-loop_NTPase"/>
</dbReference>
<dbReference type="InterPro" id="IPR005654">
    <property type="entry name" value="ATPase_AFG1-like"/>
</dbReference>
<evidence type="ECO:0000313" key="6">
    <source>
        <dbReference type="Proteomes" id="UP001212997"/>
    </source>
</evidence>
<dbReference type="Pfam" id="PF03969">
    <property type="entry name" value="AFG1_ATPase"/>
    <property type="match status" value="1"/>
</dbReference>
<dbReference type="GO" id="GO:0016887">
    <property type="term" value="F:ATP hydrolysis activity"/>
    <property type="evidence" value="ECO:0007669"/>
    <property type="project" value="InterPro"/>
</dbReference>
<dbReference type="EMBL" id="JANAWD010000121">
    <property type="protein sequence ID" value="KAJ3486445.1"/>
    <property type="molecule type" value="Genomic_DNA"/>
</dbReference>
<organism evidence="5 6">
    <name type="scientific">Meripilus lineatus</name>
    <dbReference type="NCBI Taxonomy" id="2056292"/>
    <lineage>
        <taxon>Eukaryota</taxon>
        <taxon>Fungi</taxon>
        <taxon>Dikarya</taxon>
        <taxon>Basidiomycota</taxon>
        <taxon>Agaricomycotina</taxon>
        <taxon>Agaricomycetes</taxon>
        <taxon>Polyporales</taxon>
        <taxon>Meripilaceae</taxon>
        <taxon>Meripilus</taxon>
    </lineage>
</organism>
<dbReference type="Proteomes" id="UP001212997">
    <property type="component" value="Unassembled WGS sequence"/>
</dbReference>
<keyword evidence="6" id="KW-1185">Reference proteome</keyword>
<gene>
    <name evidence="5" type="ORF">NLI96_g4233</name>
</gene>
<evidence type="ECO:0000256" key="2">
    <source>
        <dbReference type="ARBA" id="ARBA00022741"/>
    </source>
</evidence>
<proteinExistence type="inferred from homology"/>
<dbReference type="Gene3D" id="3.40.50.300">
    <property type="entry name" value="P-loop containing nucleotide triphosphate hydrolases"/>
    <property type="match status" value="1"/>
</dbReference>
<evidence type="ECO:0000256" key="4">
    <source>
        <dbReference type="SAM" id="MobiDB-lite"/>
    </source>
</evidence>
<keyword evidence="3" id="KW-0067">ATP-binding</keyword>
<sequence length="666" mass="75335">MHYPFNLTRPILGSARRRGLREPTTFTTRGEARVKPLDWRLHRQAHYTTEPHSSSNLPQTIDLLHTYRGLVALGKIKYDEEQVRVVMQLRRLQKSLEGYAPPALASQYFNTGGLPPDQVAEDDDADPWWSSDPSDRGVDVDVKAIVRQKGHTEELSGITTPPGLLLTGPPGSGKSFLIDLWYSGLPTPYKTRKHYNELVLEMYRAVWEETRKRMVYVHTIEQPQPSPKPWNKAIRDHWRELVAKGSLPKKWGRQPYMGLSPTASPLSPHQTIAFAVAQRLILRHWLLVFDEIQLLDVSSATLLADVLSWFWRMGGIVVGTSNKVPDDLYRNGVQRERLEPFVEAMKARCPVVSLGVDTDWREVKANAGTQRTWYLHTQKDQFEQVISRLTTDLGGSQTLTVFGRSLYVPWASSGVCKFSFSELCDQSLGPADYLTLASTFHTLVITEIPVLKLTAKDQARRFISLIDALYESRCRIICQAESEPSELFFPDAVTSSSIGAGVYRAPDIDVMMAESVGGTHEIYRPNVSSYDAPNMAEAPSIPSSPLALETLSIFSGKDEQFAFKRALSRLLEMTSESYEREESWTPLPPTSRKWENSLKATPLPPAPTPTDEESLVQAIKEEESAFEAAFEREPPKPKLNTDERPEAPRLREYHIWGMRQDQDESQ</sequence>
<dbReference type="AlphaFoldDB" id="A0AAD5YKA0"/>
<dbReference type="GO" id="GO:0005739">
    <property type="term" value="C:mitochondrion"/>
    <property type="evidence" value="ECO:0007669"/>
    <property type="project" value="TreeGrafter"/>
</dbReference>
<protein>
    <recommendedName>
        <fullName evidence="7">AFG1-like ATPase</fullName>
    </recommendedName>
</protein>
<comment type="caution">
    <text evidence="5">The sequence shown here is derived from an EMBL/GenBank/DDBJ whole genome shotgun (WGS) entry which is preliminary data.</text>
</comment>
<reference evidence="5" key="1">
    <citation type="submission" date="2022-07" db="EMBL/GenBank/DDBJ databases">
        <title>Genome Sequence of Physisporinus lineatus.</title>
        <authorList>
            <person name="Buettner E."/>
        </authorList>
    </citation>
    <scope>NUCLEOTIDE SEQUENCE</scope>
    <source>
        <strain evidence="5">VT162</strain>
    </source>
</reference>
<dbReference type="PANTHER" id="PTHR12169:SF2">
    <property type="entry name" value="AFG1P"/>
    <property type="match status" value="1"/>
</dbReference>